<comment type="caution">
    <text evidence="6">The sequence shown here is derived from an EMBL/GenBank/DDBJ whole genome shotgun (WGS) entry which is preliminary data.</text>
</comment>
<keyword evidence="4" id="KW-0732">Signal</keyword>
<evidence type="ECO:0000313" key="7">
    <source>
        <dbReference type="Proteomes" id="UP000030151"/>
    </source>
</evidence>
<dbReference type="InterPro" id="IPR001254">
    <property type="entry name" value="Trypsin_dom"/>
</dbReference>
<dbReference type="PANTHER" id="PTHR24276:SF98">
    <property type="entry name" value="FI18310P1-RELATED"/>
    <property type="match status" value="1"/>
</dbReference>
<dbReference type="OrthoDB" id="4915747at2759"/>
<dbReference type="InterPro" id="IPR033116">
    <property type="entry name" value="TRYPSIN_SER"/>
</dbReference>
<dbReference type="InterPro" id="IPR050430">
    <property type="entry name" value="Peptidase_S1"/>
</dbReference>
<dbReference type="GO" id="GO:0004252">
    <property type="term" value="F:serine-type endopeptidase activity"/>
    <property type="evidence" value="ECO:0007669"/>
    <property type="project" value="InterPro"/>
</dbReference>
<dbReference type="InterPro" id="IPR018114">
    <property type="entry name" value="TRYPSIN_HIS"/>
</dbReference>
<dbReference type="HOGENOM" id="CLU_006842_7_5_1"/>
<dbReference type="PROSITE" id="PS00135">
    <property type="entry name" value="TRYPSIN_SER"/>
    <property type="match status" value="1"/>
</dbReference>
<feature type="chain" id="PRO_5001472504" evidence="4">
    <location>
        <begin position="21"/>
        <end position="330"/>
    </location>
</feature>
<reference evidence="6 7" key="1">
    <citation type="submission" date="2014-02" db="EMBL/GenBank/DDBJ databases">
        <title>The genome sequence of the entomopathogenic fungus Metarhizium robertsii ARSEF 2575.</title>
        <authorList>
            <person name="Giuliano Garisto Donzelli B."/>
            <person name="Roe B.A."/>
            <person name="Macmil S.L."/>
            <person name="Krasnoff S.B."/>
            <person name="Gibson D.M."/>
        </authorList>
    </citation>
    <scope>NUCLEOTIDE SEQUENCE [LARGE SCALE GENOMIC DNA]</scope>
    <source>
        <strain evidence="6 7">ARSEF 2575</strain>
    </source>
</reference>
<dbReference type="eggNOG" id="KOG3627">
    <property type="taxonomic scope" value="Eukaryota"/>
</dbReference>
<evidence type="ECO:0000256" key="2">
    <source>
        <dbReference type="ARBA" id="ARBA00023157"/>
    </source>
</evidence>
<keyword evidence="3" id="KW-0378">Hydrolase</keyword>
<comment type="similarity">
    <text evidence="1">Belongs to the peptidase S1 family.</text>
</comment>
<dbReference type="Gene3D" id="2.40.10.10">
    <property type="entry name" value="Trypsin-like serine proteases"/>
    <property type="match status" value="1"/>
</dbReference>
<protein>
    <submittedName>
        <fullName evidence="6">Peptidase S1 domain protein</fullName>
    </submittedName>
</protein>
<name>A0A014N442_9HYPO</name>
<dbReference type="Proteomes" id="UP000030151">
    <property type="component" value="Unassembled WGS sequence"/>
</dbReference>
<proteinExistence type="inferred from homology"/>
<dbReference type="InterPro" id="IPR043504">
    <property type="entry name" value="Peptidase_S1_PA_chymotrypsin"/>
</dbReference>
<sequence length="330" mass="35521">MAPKAAITLAIAFSAILTSAATIDKRIIQGEDAKDGEIKFIVSLRDENRTHQCGGSLLDGHTVLTAAHCVEDAELVSVTAGTVDVKTAGVEAKIASFKKHPDFMVPEVLYPQDPWYEHDIAIVKLSTPINESNTIEYASLPPTGSDAMVNSTAMAAGWGRQTPFSVANNPNLTHTAAKILGKVVLLIHAREDCAKYEGVGDRDTIICAGGEGENTCKGDSGGPLFDPKTGQLLGVTSLGTKINGEQCNRAPSLFTRIGSYIDFINKNLGSDSGSVPEYQPVDLQKPEKLHDKLSALFECVSRKVDPKDTDNTAREKAWKECVKQQRIQNL</sequence>
<dbReference type="PROSITE" id="PS00134">
    <property type="entry name" value="TRYPSIN_HIS"/>
    <property type="match status" value="1"/>
</dbReference>
<keyword evidence="3" id="KW-0720">Serine protease</keyword>
<dbReference type="AlphaFoldDB" id="A0A014N442"/>
<dbReference type="InterPro" id="IPR009003">
    <property type="entry name" value="Peptidase_S1_PA"/>
</dbReference>
<dbReference type="CDD" id="cd00190">
    <property type="entry name" value="Tryp_SPc"/>
    <property type="match status" value="1"/>
</dbReference>
<gene>
    <name evidence="6" type="ORF">X797_012467</name>
</gene>
<dbReference type="EMBL" id="JELW01000340">
    <property type="protein sequence ID" value="EXU94462.1"/>
    <property type="molecule type" value="Genomic_DNA"/>
</dbReference>
<organism evidence="6 7">
    <name type="scientific">Metarhizium robertsii</name>
    <dbReference type="NCBI Taxonomy" id="568076"/>
    <lineage>
        <taxon>Eukaryota</taxon>
        <taxon>Fungi</taxon>
        <taxon>Dikarya</taxon>
        <taxon>Ascomycota</taxon>
        <taxon>Pezizomycotina</taxon>
        <taxon>Sordariomycetes</taxon>
        <taxon>Hypocreomycetidae</taxon>
        <taxon>Hypocreales</taxon>
        <taxon>Clavicipitaceae</taxon>
        <taxon>Metarhizium</taxon>
    </lineage>
</organism>
<evidence type="ECO:0000256" key="3">
    <source>
        <dbReference type="RuleBase" id="RU363034"/>
    </source>
</evidence>
<dbReference type="PRINTS" id="PR00722">
    <property type="entry name" value="CHYMOTRYPSIN"/>
</dbReference>
<dbReference type="GO" id="GO:0006508">
    <property type="term" value="P:proteolysis"/>
    <property type="evidence" value="ECO:0007669"/>
    <property type="project" value="UniProtKB-KW"/>
</dbReference>
<keyword evidence="2" id="KW-1015">Disulfide bond</keyword>
<evidence type="ECO:0000313" key="6">
    <source>
        <dbReference type="EMBL" id="EXU94462.1"/>
    </source>
</evidence>
<dbReference type="InterPro" id="IPR001314">
    <property type="entry name" value="Peptidase_S1A"/>
</dbReference>
<dbReference type="PROSITE" id="PS50240">
    <property type="entry name" value="TRYPSIN_DOM"/>
    <property type="match status" value="1"/>
</dbReference>
<evidence type="ECO:0000256" key="1">
    <source>
        <dbReference type="ARBA" id="ARBA00007664"/>
    </source>
</evidence>
<feature type="domain" description="Peptidase S1" evidence="5">
    <location>
        <begin position="27"/>
        <end position="269"/>
    </location>
</feature>
<evidence type="ECO:0000259" key="5">
    <source>
        <dbReference type="PROSITE" id="PS50240"/>
    </source>
</evidence>
<evidence type="ECO:0000256" key="4">
    <source>
        <dbReference type="SAM" id="SignalP"/>
    </source>
</evidence>
<dbReference type="SUPFAM" id="SSF50494">
    <property type="entry name" value="Trypsin-like serine proteases"/>
    <property type="match status" value="1"/>
</dbReference>
<dbReference type="PANTHER" id="PTHR24276">
    <property type="entry name" value="POLYSERASE-RELATED"/>
    <property type="match status" value="1"/>
</dbReference>
<dbReference type="Pfam" id="PF00089">
    <property type="entry name" value="Trypsin"/>
    <property type="match status" value="1"/>
</dbReference>
<keyword evidence="3" id="KW-0645">Protease</keyword>
<feature type="signal peptide" evidence="4">
    <location>
        <begin position="1"/>
        <end position="20"/>
    </location>
</feature>
<accession>A0A014N442</accession>
<dbReference type="SMART" id="SM00020">
    <property type="entry name" value="Tryp_SPc"/>
    <property type="match status" value="1"/>
</dbReference>